<feature type="compositionally biased region" description="Basic and acidic residues" evidence="1">
    <location>
        <begin position="440"/>
        <end position="451"/>
    </location>
</feature>
<proteinExistence type="predicted"/>
<feature type="region of interest" description="Disordered" evidence="1">
    <location>
        <begin position="440"/>
        <end position="501"/>
    </location>
</feature>
<accession>A0A0L7QRV2</accession>
<name>A0A0L7QRV2_9HYME</name>
<feature type="region of interest" description="Disordered" evidence="1">
    <location>
        <begin position="202"/>
        <end position="232"/>
    </location>
</feature>
<protein>
    <submittedName>
        <fullName evidence="2">Uncharacterized protein</fullName>
    </submittedName>
</protein>
<feature type="region of interest" description="Disordered" evidence="1">
    <location>
        <begin position="1"/>
        <end position="22"/>
    </location>
</feature>
<feature type="region of interest" description="Disordered" evidence="1">
    <location>
        <begin position="596"/>
        <end position="616"/>
    </location>
</feature>
<keyword evidence="3" id="KW-1185">Reference proteome</keyword>
<evidence type="ECO:0000313" key="3">
    <source>
        <dbReference type="Proteomes" id="UP000053825"/>
    </source>
</evidence>
<reference evidence="2 3" key="1">
    <citation type="submission" date="2015-07" db="EMBL/GenBank/DDBJ databases">
        <title>The genome of Habropoda laboriosa.</title>
        <authorList>
            <person name="Pan H."/>
            <person name="Kapheim K."/>
        </authorList>
    </citation>
    <scope>NUCLEOTIDE SEQUENCE [LARGE SCALE GENOMIC DNA]</scope>
    <source>
        <strain evidence="2">0110345459</strain>
    </source>
</reference>
<dbReference type="STRING" id="597456.A0A0L7QRV2"/>
<dbReference type="OrthoDB" id="7610567at2759"/>
<dbReference type="Proteomes" id="UP000053825">
    <property type="component" value="Unassembled WGS sequence"/>
</dbReference>
<sequence>MNRLQQGTQSASQQQVASQQPIHQIGQMNPHSECVLPQQVPLNAPQSHRPFVPHGSRDYSPRKNLHATLQNPAQIAPASQSGAQQVPIMDQGQGKNEDQINGSDVDYDKQPVGGRNAAFYRKIMINRQGHPQSQPSVEPVALSQANVNPQHVHNQYSTHGDVTQQSPQQIYQQMQQNMVQQQQMQQKATNYQMQMINGQQQMENNQGSPYTNTSQQFGRHFSSQGTTSPQGVTANQIRNSRMMNHPMYQRDLDYSTNPQSAWSRNNQVSEYSNAKAQLKAYNVEVVGGNQPQYRMQSQQQQQQFLPQYQHQPVHQHQQMYRNPGQGNMPMQRQQNVVYNNQPAGGFNQQLSSNQQAINQQPIIQQQNFQQSIPQPNIQQPIENRNAQFENRASKFTVGMIRDQEKLLAAMKQQGIPMDIMKRQFDGLLNEQRKFLDYLERKQQPDASEGKRPQQQQRMNEMSPQQVPVQAMNQQNYQHWQRQQQQQQQQNHNWQPQQPAQQHYSNMYSQPYAVSNPGNVNEPEKRVNYQQNVPQYQYTHQHPYQQQFHPQMQQYQQYYQNIPAKNLEQARSTNMPVYNDNRPSSEPSSLLKLRQYKNEVRPQRRNNGLQDPSEAKRQLEELRVSAEDRKGLEYLANMSSKRCTAKLNGMQERDDLEAEFQQRLITAGMQPPAKIMSANGLENSRNPDNPPPRRLSNLKRMEQEYTREYPRQKQNNLRNCYSVQAERENGTVAVDQQQMYSQQQFQNSTNVIPYNEKNPMMARGTVMPFRFDGSYPQHYQQMQQYYQNAKNISSNNGEGDLGSTQKIEQNKGGFDRAGGDANENMNNMMNTQMAEGKMAYQGMYYSQPNIHEARTIGGVRYLARKQDYIPNQQVIAPETLIANRHLQPPIIY</sequence>
<dbReference type="AlphaFoldDB" id="A0A0L7QRV2"/>
<evidence type="ECO:0000256" key="1">
    <source>
        <dbReference type="SAM" id="MobiDB-lite"/>
    </source>
</evidence>
<organism evidence="2 3">
    <name type="scientific">Habropoda laboriosa</name>
    <dbReference type="NCBI Taxonomy" id="597456"/>
    <lineage>
        <taxon>Eukaryota</taxon>
        <taxon>Metazoa</taxon>
        <taxon>Ecdysozoa</taxon>
        <taxon>Arthropoda</taxon>
        <taxon>Hexapoda</taxon>
        <taxon>Insecta</taxon>
        <taxon>Pterygota</taxon>
        <taxon>Neoptera</taxon>
        <taxon>Endopterygota</taxon>
        <taxon>Hymenoptera</taxon>
        <taxon>Apocrita</taxon>
        <taxon>Aculeata</taxon>
        <taxon>Apoidea</taxon>
        <taxon>Anthophila</taxon>
        <taxon>Apidae</taxon>
        <taxon>Habropoda</taxon>
    </lineage>
</organism>
<dbReference type="EMBL" id="KQ414768">
    <property type="protein sequence ID" value="KOC61342.1"/>
    <property type="molecule type" value="Genomic_DNA"/>
</dbReference>
<feature type="region of interest" description="Disordered" evidence="1">
    <location>
        <begin position="43"/>
        <end position="63"/>
    </location>
</feature>
<gene>
    <name evidence="2" type="ORF">WH47_06019</name>
</gene>
<feature type="compositionally biased region" description="Polar residues" evidence="1">
    <location>
        <begin position="452"/>
        <end position="471"/>
    </location>
</feature>
<evidence type="ECO:0000313" key="2">
    <source>
        <dbReference type="EMBL" id="KOC61342.1"/>
    </source>
</evidence>
<feature type="compositionally biased region" description="Polar residues" evidence="1">
    <location>
        <begin position="75"/>
        <end position="84"/>
    </location>
</feature>
<feature type="compositionally biased region" description="Low complexity" evidence="1">
    <location>
        <begin position="1"/>
        <end position="20"/>
    </location>
</feature>
<feature type="compositionally biased region" description="Low complexity" evidence="1">
    <location>
        <begin position="472"/>
        <end position="501"/>
    </location>
</feature>
<feature type="region of interest" description="Disordered" evidence="1">
    <location>
        <begin position="75"/>
        <end position="112"/>
    </location>
</feature>
<feature type="region of interest" description="Disordered" evidence="1">
    <location>
        <begin position="676"/>
        <end position="696"/>
    </location>
</feature>